<evidence type="ECO:0000256" key="1">
    <source>
        <dbReference type="SAM" id="MobiDB-lite"/>
    </source>
</evidence>
<protein>
    <submittedName>
        <fullName evidence="3">BQ2448_860 protein</fullName>
    </submittedName>
</protein>
<feature type="region of interest" description="Disordered" evidence="1">
    <location>
        <begin position="220"/>
        <end position="244"/>
    </location>
</feature>
<dbReference type="Proteomes" id="UP000198372">
    <property type="component" value="Unassembled WGS sequence"/>
</dbReference>
<dbReference type="Pfam" id="PF12014">
    <property type="entry name" value="Cyclin_D1_bind"/>
    <property type="match status" value="1"/>
</dbReference>
<organism evidence="3 4">
    <name type="scientific">Microbotryum intermedium</name>
    <dbReference type="NCBI Taxonomy" id="269621"/>
    <lineage>
        <taxon>Eukaryota</taxon>
        <taxon>Fungi</taxon>
        <taxon>Dikarya</taxon>
        <taxon>Basidiomycota</taxon>
        <taxon>Pucciniomycotina</taxon>
        <taxon>Microbotryomycetes</taxon>
        <taxon>Microbotryales</taxon>
        <taxon>Microbotryaceae</taxon>
        <taxon>Microbotryum</taxon>
    </lineage>
</organism>
<feature type="region of interest" description="Disordered" evidence="1">
    <location>
        <begin position="1"/>
        <end position="24"/>
    </location>
</feature>
<dbReference type="SMART" id="SM00256">
    <property type="entry name" value="FBOX"/>
    <property type="match status" value="1"/>
</dbReference>
<dbReference type="EMBL" id="FMSP01000003">
    <property type="protein sequence ID" value="SCV68739.1"/>
    <property type="molecule type" value="Genomic_DNA"/>
</dbReference>
<dbReference type="AlphaFoldDB" id="A0A238F7K7"/>
<name>A0A238F7K7_9BASI</name>
<dbReference type="InterPro" id="IPR036047">
    <property type="entry name" value="F-box-like_dom_sf"/>
</dbReference>
<sequence length="763" mass="83368">MLSLTKHEGNTPMTGTGAGRSGPSLVTLPPELTLRCLEFASAQAIVRVSETCRSLHAIARSELLWRQICVSIRTSDGGEPSSEPVRLGGKLVPVPLPKHPTQQPGSDADTDTDADAGDRQSSAQDSHLSDESGNVDESTADDDGDGWWKQASFLLPHSQHLGYWISSSPYTSRIVRLTTSLAETETSAIPTLTITASQLMPRNLYHSLAHPPPNLPTGCRRDGRDHASYLVPRRGPGSSNPDRGLSVDILDPEYEWKSLFSINESSGALLSTVPYSGLSPDRFGQQLRLRLEKVVREVLNSTGGYHNKQERNRQDADSLIRLFTGRAPIRPWPTEELVGVDLGSPATPTRRRGIFRGMNEWVLGRGEPRSVTQEVTEPRSPASSSSISLSRSVGDLADRSIPFDDHPPHSRTIVEGFHLQVRRKLTTLPGMFSRSPPRNVFGQFDPLGGPQVANAEVPHRPTRGPRGGPEILWNGGWDVDPDPYPGVAIIRAGGEVLGQPGGFVFHLQPEAPMPAQRLPQEHNEEYHGEEIVRTDREEFYPIRAPPNKIKYGDTIPATVGPDGEILASSLEGLWIGTYGPHGLKFGFITVRLVASDVMPSVHPDATVYDRHLEFRKVTGDANVPSGQLSWGVPLSPIEQVVRSIDEVTLGSVPSVTNEQLLRWSVVDPDDPSTLNGMQEMPDWDQGTLEGWGRVAAVGFSNAGATPAKMTFIRSTESLEPPPDAPVGAEVKRFDVVEEIRLRWTDMGKTAVFNRVRLPSRSSG</sequence>
<reference evidence="4" key="1">
    <citation type="submission" date="2016-09" db="EMBL/GenBank/DDBJ databases">
        <authorList>
            <person name="Jeantristanb JTB J.-T."/>
            <person name="Ricardo R."/>
        </authorList>
    </citation>
    <scope>NUCLEOTIDE SEQUENCE [LARGE SCALE GENOMIC DNA]</scope>
</reference>
<feature type="region of interest" description="Disordered" evidence="1">
    <location>
        <begin position="75"/>
        <end position="143"/>
    </location>
</feature>
<feature type="domain" description="F-box" evidence="2">
    <location>
        <begin position="22"/>
        <end position="68"/>
    </location>
</feature>
<accession>A0A238F7K7</accession>
<feature type="compositionally biased region" description="Polar residues" evidence="1">
    <location>
        <begin position="119"/>
        <end position="137"/>
    </location>
</feature>
<dbReference type="OrthoDB" id="722566at2759"/>
<evidence type="ECO:0000259" key="2">
    <source>
        <dbReference type="PROSITE" id="PS50181"/>
    </source>
</evidence>
<dbReference type="InterPro" id="IPR001810">
    <property type="entry name" value="F-box_dom"/>
</dbReference>
<evidence type="ECO:0000313" key="3">
    <source>
        <dbReference type="EMBL" id="SCV68739.1"/>
    </source>
</evidence>
<dbReference type="SUPFAM" id="SSF81383">
    <property type="entry name" value="F-box domain"/>
    <property type="match status" value="1"/>
</dbReference>
<gene>
    <name evidence="3" type="ORF">BQ2448_860</name>
</gene>
<evidence type="ECO:0000313" key="4">
    <source>
        <dbReference type="Proteomes" id="UP000198372"/>
    </source>
</evidence>
<dbReference type="CDD" id="cd22087">
    <property type="entry name" value="F-box_FBXO7"/>
    <property type="match status" value="1"/>
</dbReference>
<feature type="region of interest" description="Disordered" evidence="1">
    <location>
        <begin position="365"/>
        <end position="391"/>
    </location>
</feature>
<dbReference type="Gene3D" id="1.20.1280.50">
    <property type="match status" value="1"/>
</dbReference>
<dbReference type="PROSITE" id="PS50181">
    <property type="entry name" value="FBOX"/>
    <property type="match status" value="1"/>
</dbReference>
<feature type="compositionally biased region" description="Low complexity" evidence="1">
    <location>
        <begin position="380"/>
        <end position="391"/>
    </location>
</feature>
<dbReference type="Pfam" id="PF12937">
    <property type="entry name" value="F-box-like"/>
    <property type="match status" value="1"/>
</dbReference>
<proteinExistence type="predicted"/>
<keyword evidence="4" id="KW-1185">Reference proteome</keyword>